<name>A0A9P6G6N3_9PLEO</name>
<keyword evidence="3" id="KW-1185">Reference proteome</keyword>
<keyword evidence="1" id="KW-0732">Signal</keyword>
<dbReference type="EMBL" id="WJXW01000016">
    <property type="protein sequence ID" value="KAF9729601.1"/>
    <property type="molecule type" value="Genomic_DNA"/>
</dbReference>
<accession>A0A9P6G6N3</accession>
<evidence type="ECO:0000256" key="1">
    <source>
        <dbReference type="SAM" id="SignalP"/>
    </source>
</evidence>
<dbReference type="OrthoDB" id="10279722at2759"/>
<sequence length="132" mass="14982">MRVSIFLAGLMSLVLPVLGAAVANPQPPPPFPVHLDSREQSPSTGDQHPLCGAFAWWNNGHWQEEQLWEIRDCTKFYVKVGRVNMEEWGKCLICYFFPSNDCSGHNTLTMTPNHGWVDTKGDVWSYKCSLKE</sequence>
<reference evidence="2" key="1">
    <citation type="journal article" date="2020" name="Mol. Plant Microbe Interact.">
        <title>Genome Sequence of the Biocontrol Agent Coniothyrium minitans strain Conio (IMI 134523).</title>
        <authorList>
            <person name="Patel D."/>
            <person name="Shittu T.A."/>
            <person name="Baroncelli R."/>
            <person name="Muthumeenakshi S."/>
            <person name="Osborne T.H."/>
            <person name="Janganan T.K."/>
            <person name="Sreenivasaprasad S."/>
        </authorList>
    </citation>
    <scope>NUCLEOTIDE SEQUENCE</scope>
    <source>
        <strain evidence="2">Conio</strain>
    </source>
</reference>
<feature type="signal peptide" evidence="1">
    <location>
        <begin position="1"/>
        <end position="19"/>
    </location>
</feature>
<organism evidence="2 3">
    <name type="scientific">Paraphaeosphaeria minitans</name>
    <dbReference type="NCBI Taxonomy" id="565426"/>
    <lineage>
        <taxon>Eukaryota</taxon>
        <taxon>Fungi</taxon>
        <taxon>Dikarya</taxon>
        <taxon>Ascomycota</taxon>
        <taxon>Pezizomycotina</taxon>
        <taxon>Dothideomycetes</taxon>
        <taxon>Pleosporomycetidae</taxon>
        <taxon>Pleosporales</taxon>
        <taxon>Massarineae</taxon>
        <taxon>Didymosphaeriaceae</taxon>
        <taxon>Paraphaeosphaeria</taxon>
    </lineage>
</organism>
<proteinExistence type="predicted"/>
<evidence type="ECO:0000313" key="3">
    <source>
        <dbReference type="Proteomes" id="UP000756921"/>
    </source>
</evidence>
<gene>
    <name evidence="2" type="ORF">PMIN01_12465</name>
</gene>
<feature type="chain" id="PRO_5040381038" evidence="1">
    <location>
        <begin position="20"/>
        <end position="132"/>
    </location>
</feature>
<comment type="caution">
    <text evidence="2">The sequence shown here is derived from an EMBL/GenBank/DDBJ whole genome shotgun (WGS) entry which is preliminary data.</text>
</comment>
<protein>
    <submittedName>
        <fullName evidence="2">Uncharacterized protein</fullName>
    </submittedName>
</protein>
<dbReference type="Proteomes" id="UP000756921">
    <property type="component" value="Unassembled WGS sequence"/>
</dbReference>
<evidence type="ECO:0000313" key="2">
    <source>
        <dbReference type="EMBL" id="KAF9729601.1"/>
    </source>
</evidence>
<dbReference type="AlphaFoldDB" id="A0A9P6G6N3"/>